<keyword evidence="5" id="KW-1185">Reference proteome</keyword>
<evidence type="ECO:0000256" key="2">
    <source>
        <dbReference type="ARBA" id="ARBA00022821"/>
    </source>
</evidence>
<dbReference type="PROSITE" id="PS51153">
    <property type="entry name" value="RPW8"/>
    <property type="match status" value="1"/>
</dbReference>
<evidence type="ECO:0000259" key="3">
    <source>
        <dbReference type="PROSITE" id="PS51153"/>
    </source>
</evidence>
<dbReference type="GO" id="GO:0006952">
    <property type="term" value="P:defense response"/>
    <property type="evidence" value="ECO:0007669"/>
    <property type="project" value="UniProtKB-KW"/>
</dbReference>
<evidence type="ECO:0000256" key="1">
    <source>
        <dbReference type="ARBA" id="ARBA00008894"/>
    </source>
</evidence>
<dbReference type="Proteomes" id="UP000290289">
    <property type="component" value="Chromosome 2"/>
</dbReference>
<name>A0A498KHN6_MALDO</name>
<dbReference type="InterPro" id="IPR002182">
    <property type="entry name" value="NB-ARC"/>
</dbReference>
<comment type="caution">
    <text evidence="4">The sequence shown here is derived from an EMBL/GenBank/DDBJ whole genome shotgun (WGS) entry which is preliminary data.</text>
</comment>
<dbReference type="AlphaFoldDB" id="A0A498KHN6"/>
<proteinExistence type="inferred from homology"/>
<comment type="similarity">
    <text evidence="1">Belongs to the disease resistance NB-LRR family.</text>
</comment>
<feature type="domain" description="RPW8" evidence="3">
    <location>
        <begin position="1"/>
        <end position="151"/>
    </location>
</feature>
<dbReference type="GO" id="GO:0043531">
    <property type="term" value="F:ADP binding"/>
    <property type="evidence" value="ECO:0007669"/>
    <property type="project" value="InterPro"/>
</dbReference>
<dbReference type="PANTHER" id="PTHR36766">
    <property type="entry name" value="PLANT BROAD-SPECTRUM MILDEW RESISTANCE PROTEIN RPW8"/>
    <property type="match status" value="1"/>
</dbReference>
<protein>
    <recommendedName>
        <fullName evidence="3">RPW8 domain-containing protein</fullName>
    </recommendedName>
</protein>
<evidence type="ECO:0000313" key="4">
    <source>
        <dbReference type="EMBL" id="RXI07208.1"/>
    </source>
</evidence>
<dbReference type="Pfam" id="PF05659">
    <property type="entry name" value="RPW8"/>
    <property type="match status" value="1"/>
</dbReference>
<dbReference type="Gene3D" id="3.40.50.300">
    <property type="entry name" value="P-loop containing nucleotide triphosphate hydrolases"/>
    <property type="match status" value="1"/>
</dbReference>
<dbReference type="InterPro" id="IPR027417">
    <property type="entry name" value="P-loop_NTPase"/>
</dbReference>
<dbReference type="SUPFAM" id="SSF52540">
    <property type="entry name" value="P-loop containing nucleoside triphosphate hydrolases"/>
    <property type="match status" value="1"/>
</dbReference>
<sequence length="358" mass="40728">MGGEGGLIGGAGLGTLFNALYEGLGELIAKNLVFKPLLKNIRLDSLEPLLKDIEESNKKLDLPVVELENLKAHLEEGIELLRKCKKIRWWIVYKRYKYATKLIGWDKSLQRFLEILNVQGIRDVKDSTVSVKNIEKLVSRIESNMAIPKQTDSEAWCAVPELPPLVVGLDFPLKELKRKLLKDENVSMVVLTAPGGCGKTTLATKFCQDKDVKDTFKDNIFFVTVSKKPKLENIVQDLYQRKGYPAPTFQNEGSVVTWLQHFLREEGQNPLLIVLDDVWSRSESLLEKFDQFKTENYKFLVTSRSEFRGYGSPYYLQSLDHDNAMKLFHHSASLGDKSSHIPKDLPEKVLFSCNAQHV</sequence>
<gene>
    <name evidence="4" type="ORF">DVH24_026344</name>
</gene>
<evidence type="ECO:0000313" key="5">
    <source>
        <dbReference type="Proteomes" id="UP000290289"/>
    </source>
</evidence>
<keyword evidence="2" id="KW-0611">Plant defense</keyword>
<dbReference type="Pfam" id="PF00931">
    <property type="entry name" value="NB-ARC"/>
    <property type="match status" value="1"/>
</dbReference>
<dbReference type="InterPro" id="IPR008808">
    <property type="entry name" value="Powdery_mildew-R_dom"/>
</dbReference>
<dbReference type="PANTHER" id="PTHR36766:SF3">
    <property type="entry name" value="RPW8 DOMAIN-CONTAINING PROTEIN"/>
    <property type="match status" value="1"/>
</dbReference>
<reference evidence="4 5" key="1">
    <citation type="submission" date="2018-10" db="EMBL/GenBank/DDBJ databases">
        <title>A high-quality apple genome assembly.</title>
        <authorList>
            <person name="Hu J."/>
        </authorList>
    </citation>
    <scope>NUCLEOTIDE SEQUENCE [LARGE SCALE GENOMIC DNA]</scope>
    <source>
        <strain evidence="5">cv. HFTH1</strain>
        <tissue evidence="4">Young leaf</tissue>
    </source>
</reference>
<accession>A0A498KHN6</accession>
<organism evidence="4 5">
    <name type="scientific">Malus domestica</name>
    <name type="common">Apple</name>
    <name type="synonym">Pyrus malus</name>
    <dbReference type="NCBI Taxonomy" id="3750"/>
    <lineage>
        <taxon>Eukaryota</taxon>
        <taxon>Viridiplantae</taxon>
        <taxon>Streptophyta</taxon>
        <taxon>Embryophyta</taxon>
        <taxon>Tracheophyta</taxon>
        <taxon>Spermatophyta</taxon>
        <taxon>Magnoliopsida</taxon>
        <taxon>eudicotyledons</taxon>
        <taxon>Gunneridae</taxon>
        <taxon>Pentapetalae</taxon>
        <taxon>rosids</taxon>
        <taxon>fabids</taxon>
        <taxon>Rosales</taxon>
        <taxon>Rosaceae</taxon>
        <taxon>Amygdaloideae</taxon>
        <taxon>Maleae</taxon>
        <taxon>Malus</taxon>
    </lineage>
</organism>
<dbReference type="EMBL" id="RDQH01000328">
    <property type="protein sequence ID" value="RXI07208.1"/>
    <property type="molecule type" value="Genomic_DNA"/>
</dbReference>